<reference evidence="2 3" key="2">
    <citation type="journal article" date="2011" name="Stand. Genomic Sci.">
        <title>Complete genome sequence of Leadbetterella byssophila type strain (4M15).</title>
        <authorList>
            <person name="Abt B."/>
            <person name="Teshima H."/>
            <person name="Lucas S."/>
            <person name="Lapidus A."/>
            <person name="Del Rio T.G."/>
            <person name="Nolan M."/>
            <person name="Tice H."/>
            <person name="Cheng J.F."/>
            <person name="Pitluck S."/>
            <person name="Liolios K."/>
            <person name="Pagani I."/>
            <person name="Ivanova N."/>
            <person name="Mavromatis K."/>
            <person name="Pati A."/>
            <person name="Tapia R."/>
            <person name="Han C."/>
            <person name="Goodwin L."/>
            <person name="Chen A."/>
            <person name="Palaniappan K."/>
            <person name="Land M."/>
            <person name="Hauser L."/>
            <person name="Chang Y.J."/>
            <person name="Jeffries C.D."/>
            <person name="Rohde M."/>
            <person name="Goker M."/>
            <person name="Tindall B.J."/>
            <person name="Detter J.C."/>
            <person name="Woyke T."/>
            <person name="Bristow J."/>
            <person name="Eisen J.A."/>
            <person name="Markowitz V."/>
            <person name="Hugenholtz P."/>
            <person name="Klenk H.P."/>
            <person name="Kyrpides N.C."/>
        </authorList>
    </citation>
    <scope>NUCLEOTIDE SEQUENCE [LARGE SCALE GENOMIC DNA]</scope>
    <source>
        <strain evidence="3">DSM 17132 / JCM 16389 / KACC 11308 / NBRC 106382 / 4M15</strain>
    </source>
</reference>
<dbReference type="RefSeq" id="WP_013410139.1">
    <property type="nucleotide sequence ID" value="NC_014655.1"/>
</dbReference>
<dbReference type="AlphaFoldDB" id="E4RYI5"/>
<dbReference type="KEGG" id="lby:Lbys_3467"/>
<dbReference type="EMBL" id="CP002305">
    <property type="protein sequence ID" value="ADQ19115.1"/>
    <property type="molecule type" value="Genomic_DNA"/>
</dbReference>
<keyword evidence="1" id="KW-0732">Signal</keyword>
<sequence length="224" mass="25495">MKTFLSLLLCMSLSAQAEIIDFTRIRQKKVRKLMAENALVLKEDFNRLETTCFQDDGSYSKNTKSFLIKASPDAVWAAYKGSKPRQCWIGKLVSFGCLYDSPNTPMVYDDNEYSGMKVGQILFIQLRLFGGIYKLAVAHKVVAVNEEARSLQICYLKRGASEGSQFIRLIPTPEGYTEVLHETYYKSSSAFRDKRIYPGIHEKVISAYHENVASTLRTDFLVSR</sequence>
<protein>
    <submittedName>
        <fullName evidence="2">Uncharacterized protein</fullName>
    </submittedName>
</protein>
<reference key="1">
    <citation type="submission" date="2010-11" db="EMBL/GenBank/DDBJ databases">
        <title>The complete genome of Leadbetterella byssophila DSM 17132.</title>
        <authorList>
            <consortium name="US DOE Joint Genome Institute (JGI-PGF)"/>
            <person name="Lucas S."/>
            <person name="Copeland A."/>
            <person name="Lapidus A."/>
            <person name="Glavina del Rio T."/>
            <person name="Dalin E."/>
            <person name="Tice H."/>
            <person name="Bruce D."/>
            <person name="Goodwin L."/>
            <person name="Pitluck S."/>
            <person name="Kyrpides N."/>
            <person name="Mavromatis K."/>
            <person name="Ivanova N."/>
            <person name="Teshima H."/>
            <person name="Brettin T."/>
            <person name="Detter J.C."/>
            <person name="Han C."/>
            <person name="Tapia R."/>
            <person name="Land M."/>
            <person name="Hauser L."/>
            <person name="Markowitz V."/>
            <person name="Cheng J.-F."/>
            <person name="Hugenholtz P."/>
            <person name="Woyke T."/>
            <person name="Wu D."/>
            <person name="Tindall B."/>
            <person name="Pomrenke H.G."/>
            <person name="Brambilla E."/>
            <person name="Klenk H.-P."/>
            <person name="Eisen J.A."/>
        </authorList>
    </citation>
    <scope>NUCLEOTIDE SEQUENCE [LARGE SCALE GENOMIC DNA]</scope>
    <source>
        <strain>DSM 17132</strain>
    </source>
</reference>
<name>E4RYI5_LEAB4</name>
<evidence type="ECO:0000256" key="1">
    <source>
        <dbReference type="SAM" id="SignalP"/>
    </source>
</evidence>
<dbReference type="Proteomes" id="UP000007435">
    <property type="component" value="Chromosome"/>
</dbReference>
<dbReference type="STRING" id="649349.Lbys_3467"/>
<keyword evidence="3" id="KW-1185">Reference proteome</keyword>
<feature type="signal peptide" evidence="1">
    <location>
        <begin position="1"/>
        <end position="17"/>
    </location>
</feature>
<accession>E4RYI5</accession>
<proteinExistence type="predicted"/>
<dbReference type="SUPFAM" id="SSF55961">
    <property type="entry name" value="Bet v1-like"/>
    <property type="match status" value="1"/>
</dbReference>
<organism evidence="2 3">
    <name type="scientific">Leadbetterella byssophila (strain DSM 17132 / JCM 16389 / KACC 11308 / NBRC 106382 / 4M15)</name>
    <dbReference type="NCBI Taxonomy" id="649349"/>
    <lineage>
        <taxon>Bacteria</taxon>
        <taxon>Pseudomonadati</taxon>
        <taxon>Bacteroidota</taxon>
        <taxon>Cytophagia</taxon>
        <taxon>Cytophagales</taxon>
        <taxon>Leadbetterellaceae</taxon>
        <taxon>Leadbetterella</taxon>
    </lineage>
</organism>
<dbReference type="eggNOG" id="ENOG5032TFH">
    <property type="taxonomic scope" value="Bacteria"/>
</dbReference>
<gene>
    <name evidence="2" type="ordered locus">Lbys_3467</name>
</gene>
<evidence type="ECO:0000313" key="2">
    <source>
        <dbReference type="EMBL" id="ADQ19115.1"/>
    </source>
</evidence>
<dbReference type="HOGENOM" id="CLU_101361_0_0_10"/>
<feature type="chain" id="PRO_5003188555" evidence="1">
    <location>
        <begin position="18"/>
        <end position="224"/>
    </location>
</feature>
<dbReference type="OrthoDB" id="1120381at2"/>
<evidence type="ECO:0000313" key="3">
    <source>
        <dbReference type="Proteomes" id="UP000007435"/>
    </source>
</evidence>